<reference evidence="1" key="1">
    <citation type="submission" date="2021-06" db="EMBL/GenBank/DDBJ databases">
        <authorList>
            <person name="Kallberg Y."/>
            <person name="Tangrot J."/>
            <person name="Rosling A."/>
        </authorList>
    </citation>
    <scope>NUCLEOTIDE SEQUENCE</scope>
    <source>
        <strain evidence="1">MA461A</strain>
    </source>
</reference>
<dbReference type="EMBL" id="CAJVQC010031042">
    <property type="protein sequence ID" value="CAG8747349.1"/>
    <property type="molecule type" value="Genomic_DNA"/>
</dbReference>
<keyword evidence="2" id="KW-1185">Reference proteome</keyword>
<evidence type="ECO:0000313" key="1">
    <source>
        <dbReference type="EMBL" id="CAG8747349.1"/>
    </source>
</evidence>
<sequence>MYSEEDINHEESPSLDTLKQKFDRLCETSKFQNFAAVSVVTFIGFSQNDTTSKISSIANTIIEKNVFGQPVCCIKNCNCRFSKATLLATNGKNHCLWMYCDLSKNTIYLLMDSVNNSEMLLQLSQEVQPNIENEQEFQSYIWKDEHVCLRMLVFAFMLSHVVVLAQPISKLDSNMVSLLRTMSS</sequence>
<feature type="non-terminal residue" evidence="1">
    <location>
        <position position="184"/>
    </location>
</feature>
<gene>
    <name evidence="1" type="ORF">RPERSI_LOCUS13808</name>
</gene>
<evidence type="ECO:0000313" key="2">
    <source>
        <dbReference type="Proteomes" id="UP000789920"/>
    </source>
</evidence>
<proteinExistence type="predicted"/>
<protein>
    <submittedName>
        <fullName evidence="1">21402_t:CDS:1</fullName>
    </submittedName>
</protein>
<organism evidence="1 2">
    <name type="scientific">Racocetra persica</name>
    <dbReference type="NCBI Taxonomy" id="160502"/>
    <lineage>
        <taxon>Eukaryota</taxon>
        <taxon>Fungi</taxon>
        <taxon>Fungi incertae sedis</taxon>
        <taxon>Mucoromycota</taxon>
        <taxon>Glomeromycotina</taxon>
        <taxon>Glomeromycetes</taxon>
        <taxon>Diversisporales</taxon>
        <taxon>Gigasporaceae</taxon>
        <taxon>Racocetra</taxon>
    </lineage>
</organism>
<dbReference type="Proteomes" id="UP000789920">
    <property type="component" value="Unassembled WGS sequence"/>
</dbReference>
<accession>A0ACA9QEA9</accession>
<name>A0ACA9QEA9_9GLOM</name>
<comment type="caution">
    <text evidence="1">The sequence shown here is derived from an EMBL/GenBank/DDBJ whole genome shotgun (WGS) entry which is preliminary data.</text>
</comment>